<accession>A0A8T9Q2G9</accession>
<sequence>MKIRRLAFYTLVLLVVWGLVHTGVVVADGLTDSGQRADVAVVLGNTVNRDGSLSERLRQRLDCGLRLYRAGRVQRLLVSGGLGKEGFYEGSKMRDYLRRQGVPDSLIVVDNKGNTTELTVRNTLRLQDSLGFRSLIAVSQYYHLTRTKMLFRKAGFPHISGVSPGTWSGGICTPWAGSSWAIISSCCFKPYSLPGTSQQRGASARKKSFLAKYWRFRSLPYPF</sequence>
<gene>
    <name evidence="2" type="ORF">MUN79_21125</name>
</gene>
<dbReference type="InterPro" id="IPR014729">
    <property type="entry name" value="Rossmann-like_a/b/a_fold"/>
</dbReference>
<dbReference type="Proteomes" id="UP000831796">
    <property type="component" value="Chromosome"/>
</dbReference>
<dbReference type="PANTHER" id="PTHR30336">
    <property type="entry name" value="INNER MEMBRANE PROTEIN, PROBABLE PERMEASE"/>
    <property type="match status" value="1"/>
</dbReference>
<evidence type="ECO:0000313" key="2">
    <source>
        <dbReference type="EMBL" id="UOQ71142.1"/>
    </source>
</evidence>
<dbReference type="CDD" id="cd06259">
    <property type="entry name" value="YdcF-like"/>
    <property type="match status" value="1"/>
</dbReference>
<dbReference type="GO" id="GO:0005886">
    <property type="term" value="C:plasma membrane"/>
    <property type="evidence" value="ECO:0007669"/>
    <property type="project" value="TreeGrafter"/>
</dbReference>
<reference evidence="2" key="1">
    <citation type="submission" date="2022-04" db="EMBL/GenBank/DDBJ databases">
        <title>Hymenobacter sp. isolated from the air.</title>
        <authorList>
            <person name="Won M."/>
            <person name="Lee C.-M."/>
            <person name="Woen H.-Y."/>
            <person name="Kwon S.-W."/>
        </authorList>
    </citation>
    <scope>NUCLEOTIDE SEQUENCE</scope>
    <source>
        <strain evidence="2">5116S-3</strain>
    </source>
</reference>
<dbReference type="InterPro" id="IPR003848">
    <property type="entry name" value="DUF218"/>
</dbReference>
<evidence type="ECO:0000259" key="1">
    <source>
        <dbReference type="Pfam" id="PF02698"/>
    </source>
</evidence>
<protein>
    <submittedName>
        <fullName evidence="2">YdcF family protein</fullName>
    </submittedName>
</protein>
<dbReference type="RefSeq" id="WP_244674552.1">
    <property type="nucleotide sequence ID" value="NZ_CP095046.1"/>
</dbReference>
<dbReference type="PANTHER" id="PTHR30336:SF20">
    <property type="entry name" value="DUF218 DOMAIN-CONTAINING PROTEIN"/>
    <property type="match status" value="1"/>
</dbReference>
<organism evidence="2 3">
    <name type="scientific">Hymenobacter cellulosilyticus</name>
    <dbReference type="NCBI Taxonomy" id="2932248"/>
    <lineage>
        <taxon>Bacteria</taxon>
        <taxon>Pseudomonadati</taxon>
        <taxon>Bacteroidota</taxon>
        <taxon>Cytophagia</taxon>
        <taxon>Cytophagales</taxon>
        <taxon>Hymenobacteraceae</taxon>
        <taxon>Hymenobacter</taxon>
    </lineage>
</organism>
<dbReference type="AlphaFoldDB" id="A0A8T9Q2G9"/>
<feature type="domain" description="DUF218" evidence="1">
    <location>
        <begin position="38"/>
        <end position="159"/>
    </location>
</feature>
<dbReference type="Gene3D" id="3.40.50.620">
    <property type="entry name" value="HUPs"/>
    <property type="match status" value="1"/>
</dbReference>
<proteinExistence type="predicted"/>
<dbReference type="InterPro" id="IPR051599">
    <property type="entry name" value="Cell_Envelope_Assoc"/>
</dbReference>
<evidence type="ECO:0000313" key="3">
    <source>
        <dbReference type="Proteomes" id="UP000831796"/>
    </source>
</evidence>
<dbReference type="KEGG" id="hcu:MUN79_21125"/>
<keyword evidence="3" id="KW-1185">Reference proteome</keyword>
<dbReference type="EMBL" id="CP095046">
    <property type="protein sequence ID" value="UOQ71142.1"/>
    <property type="molecule type" value="Genomic_DNA"/>
</dbReference>
<dbReference type="Pfam" id="PF02698">
    <property type="entry name" value="DUF218"/>
    <property type="match status" value="1"/>
</dbReference>
<name>A0A8T9Q2G9_9BACT</name>